<keyword evidence="7 12" id="KW-0132">Cell division</keyword>
<dbReference type="NCBIfam" id="TIGR00439">
    <property type="entry name" value="FtsX_Gneg"/>
    <property type="match status" value="1"/>
</dbReference>
<evidence type="ECO:0000256" key="7">
    <source>
        <dbReference type="ARBA" id="ARBA00022618"/>
    </source>
</evidence>
<comment type="subcellular location">
    <subcellularLocation>
        <location evidence="1">Cell inner membrane</location>
        <topology evidence="1">Multi-pass membrane protein</topology>
    </subcellularLocation>
    <subcellularLocation>
        <location evidence="12">Cell membrane</location>
    </subcellularLocation>
</comment>
<evidence type="ECO:0000256" key="12">
    <source>
        <dbReference type="PIRNR" id="PIRNR003097"/>
    </source>
</evidence>
<comment type="similarity">
    <text evidence="2 12">Belongs to the ABC-4 integral membrane protein family. FtsX subfamily.</text>
</comment>
<evidence type="ECO:0000256" key="9">
    <source>
        <dbReference type="ARBA" id="ARBA00022989"/>
    </source>
</evidence>
<dbReference type="RefSeq" id="WP_104373609.1">
    <property type="nucleotide sequence ID" value="NZ_BFAV01000172.1"/>
</dbReference>
<dbReference type="NCBIfam" id="NF038347">
    <property type="entry name" value="FtsX_Gpos"/>
    <property type="match status" value="1"/>
</dbReference>
<feature type="transmembrane region" description="Helical" evidence="13">
    <location>
        <begin position="265"/>
        <end position="289"/>
    </location>
</feature>
<protein>
    <recommendedName>
        <fullName evidence="4 12">Cell division protein FtsX</fullName>
    </recommendedName>
</protein>
<dbReference type="InterPro" id="IPR040690">
    <property type="entry name" value="FtsX_ECD"/>
</dbReference>
<evidence type="ECO:0000256" key="5">
    <source>
        <dbReference type="ARBA" id="ARBA00022475"/>
    </source>
</evidence>
<evidence type="ECO:0000256" key="4">
    <source>
        <dbReference type="ARBA" id="ARBA00021907"/>
    </source>
</evidence>
<evidence type="ECO:0000256" key="8">
    <source>
        <dbReference type="ARBA" id="ARBA00022692"/>
    </source>
</evidence>
<keyword evidence="8 13" id="KW-0812">Transmembrane</keyword>
<dbReference type="Pfam" id="PF18075">
    <property type="entry name" value="FtsX_ECD"/>
    <property type="match status" value="1"/>
</dbReference>
<gene>
    <name evidence="16" type="ORF">DCCM_4678</name>
</gene>
<reference evidence="17" key="1">
    <citation type="submission" date="2018-02" db="EMBL/GenBank/DDBJ databases">
        <title>Genome sequence of Desulfocucumis palustris strain NAW-5.</title>
        <authorList>
            <person name="Watanabe M."/>
            <person name="Kojima H."/>
            <person name="Fukui M."/>
        </authorList>
    </citation>
    <scope>NUCLEOTIDE SEQUENCE [LARGE SCALE GENOMIC DNA]</scope>
    <source>
        <strain evidence="17">NAW-5</strain>
    </source>
</reference>
<keyword evidence="17" id="KW-1185">Reference proteome</keyword>
<evidence type="ECO:0000256" key="10">
    <source>
        <dbReference type="ARBA" id="ARBA00023136"/>
    </source>
</evidence>
<keyword evidence="5 12" id="KW-1003">Cell membrane</keyword>
<dbReference type="Pfam" id="PF02687">
    <property type="entry name" value="FtsX"/>
    <property type="match status" value="1"/>
</dbReference>
<comment type="function">
    <text evidence="12">Part of the ABC transporter FtsEX involved in asymmetric cellular division facilitating the initiation of sporulation.</text>
</comment>
<dbReference type="PIRSF" id="PIRSF003097">
    <property type="entry name" value="FtsX"/>
    <property type="match status" value="1"/>
</dbReference>
<proteinExistence type="inferred from homology"/>
<evidence type="ECO:0000256" key="3">
    <source>
        <dbReference type="ARBA" id="ARBA00011160"/>
    </source>
</evidence>
<dbReference type="GO" id="GO:0005886">
    <property type="term" value="C:plasma membrane"/>
    <property type="evidence" value="ECO:0007669"/>
    <property type="project" value="UniProtKB-SubCell"/>
</dbReference>
<dbReference type="PANTHER" id="PTHR47755">
    <property type="entry name" value="CELL DIVISION PROTEIN FTSX"/>
    <property type="match status" value="1"/>
</dbReference>
<dbReference type="InterPro" id="IPR058204">
    <property type="entry name" value="FtsX_firmicutes-type"/>
</dbReference>
<dbReference type="AlphaFoldDB" id="A0A2L2XGQ2"/>
<keyword evidence="10 12" id="KW-0472">Membrane</keyword>
<evidence type="ECO:0000313" key="16">
    <source>
        <dbReference type="EMBL" id="GBF35549.1"/>
    </source>
</evidence>
<evidence type="ECO:0000256" key="6">
    <source>
        <dbReference type="ARBA" id="ARBA00022519"/>
    </source>
</evidence>
<dbReference type="InterPro" id="IPR003838">
    <property type="entry name" value="ABC3_permease_C"/>
</dbReference>
<evidence type="ECO:0000256" key="1">
    <source>
        <dbReference type="ARBA" id="ARBA00004429"/>
    </source>
</evidence>
<feature type="domain" description="FtsX extracellular" evidence="15">
    <location>
        <begin position="59"/>
        <end position="152"/>
    </location>
</feature>
<keyword evidence="11 12" id="KW-0131">Cell cycle</keyword>
<feature type="transmembrane region" description="Helical" evidence="13">
    <location>
        <begin position="21"/>
        <end position="46"/>
    </location>
</feature>
<evidence type="ECO:0000259" key="14">
    <source>
        <dbReference type="Pfam" id="PF02687"/>
    </source>
</evidence>
<feature type="transmembrane region" description="Helical" evidence="13">
    <location>
        <begin position="171"/>
        <end position="197"/>
    </location>
</feature>
<dbReference type="InterPro" id="IPR047590">
    <property type="entry name" value="FtsX_proteobact-type"/>
</dbReference>
<comment type="subunit">
    <text evidence="3">Forms a membrane-associated complex with FtsE.</text>
</comment>
<dbReference type="InterPro" id="IPR004513">
    <property type="entry name" value="FtsX"/>
</dbReference>
<evidence type="ECO:0000256" key="11">
    <source>
        <dbReference type="ARBA" id="ARBA00023306"/>
    </source>
</evidence>
<evidence type="ECO:0000313" key="17">
    <source>
        <dbReference type="Proteomes" id="UP000239549"/>
    </source>
</evidence>
<keyword evidence="6" id="KW-0997">Cell inner membrane</keyword>
<feature type="transmembrane region" description="Helical" evidence="13">
    <location>
        <begin position="218"/>
        <end position="245"/>
    </location>
</feature>
<evidence type="ECO:0000256" key="13">
    <source>
        <dbReference type="SAM" id="Phobius"/>
    </source>
</evidence>
<dbReference type="OrthoDB" id="9812531at2"/>
<evidence type="ECO:0000259" key="15">
    <source>
        <dbReference type="Pfam" id="PF18075"/>
    </source>
</evidence>
<dbReference type="GO" id="GO:0051301">
    <property type="term" value="P:cell division"/>
    <property type="evidence" value="ECO:0007669"/>
    <property type="project" value="UniProtKB-KW"/>
</dbReference>
<dbReference type="Proteomes" id="UP000239549">
    <property type="component" value="Unassembled WGS sequence"/>
</dbReference>
<keyword evidence="9 13" id="KW-1133">Transmembrane helix</keyword>
<organism evidence="16 17">
    <name type="scientific">Desulfocucumis palustris</name>
    <dbReference type="NCBI Taxonomy" id="1898651"/>
    <lineage>
        <taxon>Bacteria</taxon>
        <taxon>Bacillati</taxon>
        <taxon>Bacillota</taxon>
        <taxon>Clostridia</taxon>
        <taxon>Eubacteriales</taxon>
        <taxon>Desulfocucumaceae</taxon>
        <taxon>Desulfocucumis</taxon>
    </lineage>
</organism>
<comment type="caution">
    <text evidence="16">The sequence shown here is derived from an EMBL/GenBank/DDBJ whole genome shotgun (WGS) entry which is preliminary data.</text>
</comment>
<evidence type="ECO:0000256" key="2">
    <source>
        <dbReference type="ARBA" id="ARBA00007379"/>
    </source>
</evidence>
<feature type="domain" description="ABC3 transporter permease C-terminal" evidence="14">
    <location>
        <begin position="176"/>
        <end position="287"/>
    </location>
</feature>
<dbReference type="EMBL" id="BFAV01000172">
    <property type="protein sequence ID" value="GBF35549.1"/>
    <property type="molecule type" value="Genomic_DNA"/>
</dbReference>
<dbReference type="PANTHER" id="PTHR47755:SF1">
    <property type="entry name" value="CELL DIVISION PROTEIN FTSX"/>
    <property type="match status" value="1"/>
</dbReference>
<dbReference type="Gene3D" id="3.30.70.3040">
    <property type="match status" value="1"/>
</dbReference>
<name>A0A2L2XGQ2_9FIRM</name>
<sequence>MSLNTLGYYWREAFLSIFRNGWLSLASVGTVTISLLILGISVLLVMNAQAFTKSLESGVEIRVFLENGATREEIRDMEKELKKTPGVATVEFVSRDEALEEMRENLGDRKDILEGLEEDNPLPDAFKIKAEKANDVPALASQMEKLEKVDQVNYGRGIVEKLLAVIKWVRLAGGGLMVILGVAALLLISTTIRLSLFARRREIGIMKFLGATNWFVRFPFLLEGMILGFVGAAIASSVVYLGYVSLVNRLDEVLPFVTLVTDRQILLTVTGGLMGIGIVVGALGSAFSVRKYIQV</sequence>
<accession>A0A2L2XGQ2</accession>